<dbReference type="EMBL" id="WDWU01000006">
    <property type="protein sequence ID" value="KAB7057180.1"/>
    <property type="molecule type" value="Genomic_DNA"/>
</dbReference>
<gene>
    <name evidence="2" type="ORF">GBI83_08040</name>
    <name evidence="1" type="ORF">GBI87_05205</name>
</gene>
<dbReference type="Proteomes" id="UP000467387">
    <property type="component" value="Unassembled WGS sequence"/>
</dbReference>
<organism evidence="2 3">
    <name type="scientific">Bifidobacterium longum</name>
    <dbReference type="NCBI Taxonomy" id="216816"/>
    <lineage>
        <taxon>Bacteria</taxon>
        <taxon>Bacillati</taxon>
        <taxon>Actinomycetota</taxon>
        <taxon>Actinomycetes</taxon>
        <taxon>Bifidobacteriales</taxon>
        <taxon>Bifidobacteriaceae</taxon>
        <taxon>Bifidobacterium</taxon>
    </lineage>
</organism>
<name>A0A6A2SHZ3_BIFLN</name>
<evidence type="ECO:0000313" key="1">
    <source>
        <dbReference type="EMBL" id="KAB7057180.1"/>
    </source>
</evidence>
<comment type="caution">
    <text evidence="2">The sequence shown here is derived from an EMBL/GenBank/DDBJ whole genome shotgun (WGS) entry which is preliminary data.</text>
</comment>
<dbReference type="EMBL" id="WDWL01000010">
    <property type="protein sequence ID" value="KAB7072146.1"/>
    <property type="molecule type" value="Genomic_DNA"/>
</dbReference>
<dbReference type="Proteomes" id="UP000432196">
    <property type="component" value="Unassembled WGS sequence"/>
</dbReference>
<accession>A0A6A2SHZ3</accession>
<dbReference type="AlphaFoldDB" id="A0A6A2SHZ3"/>
<reference evidence="3 4" key="1">
    <citation type="journal article" date="2019" name="Nat. Med.">
        <title>A library of human gut bacterial isolates paired with longitudinal multiomics data enables mechanistic microbiome research.</title>
        <authorList>
            <person name="Poyet M."/>
            <person name="Groussin M."/>
            <person name="Gibbons S.M."/>
            <person name="Avila-Pacheco J."/>
            <person name="Jiang X."/>
            <person name="Kearney S.M."/>
            <person name="Perrotta A.R."/>
            <person name="Berdy B."/>
            <person name="Zhao S."/>
            <person name="Lieberman T.D."/>
            <person name="Swanson P.K."/>
            <person name="Smith M."/>
            <person name="Roesemann S."/>
            <person name="Alexander J.E."/>
            <person name="Rich S.A."/>
            <person name="Livny J."/>
            <person name="Vlamakis H."/>
            <person name="Clish C."/>
            <person name="Bullock K."/>
            <person name="Deik A."/>
            <person name="Scott J."/>
            <person name="Pierce K.A."/>
            <person name="Xavier R.J."/>
            <person name="Alm E.J."/>
        </authorList>
    </citation>
    <scope>NUCLEOTIDE SEQUENCE [LARGE SCALE GENOMIC DNA]</scope>
    <source>
        <strain evidence="2 3">BIOML-A201</strain>
        <strain evidence="1 4">BIOML-A210</strain>
    </source>
</reference>
<proteinExistence type="predicted"/>
<dbReference type="RefSeq" id="WP_117760708.1">
    <property type="nucleotide sequence ID" value="NZ_QSBF01000001.1"/>
</dbReference>
<evidence type="ECO:0000313" key="3">
    <source>
        <dbReference type="Proteomes" id="UP000432196"/>
    </source>
</evidence>
<evidence type="ECO:0000313" key="4">
    <source>
        <dbReference type="Proteomes" id="UP000467387"/>
    </source>
</evidence>
<evidence type="ECO:0008006" key="5">
    <source>
        <dbReference type="Google" id="ProtNLM"/>
    </source>
</evidence>
<protein>
    <recommendedName>
        <fullName evidence="5">Unassigned protein</fullName>
    </recommendedName>
</protein>
<evidence type="ECO:0000313" key="2">
    <source>
        <dbReference type="EMBL" id="KAB7072146.1"/>
    </source>
</evidence>
<sequence length="77" mass="8542">MNDIDVNVTAWKIGPVIIMRGTATPTHKVAHPECFGRFTVIALSPATAIRKCMRRVAWMCADCSVREQLDQQEGARA</sequence>